<evidence type="ECO:0000259" key="16">
    <source>
        <dbReference type="SMART" id="SM00918"/>
    </source>
</evidence>
<keyword evidence="5 13" id="KW-1133">Transmembrane helix</keyword>
<evidence type="ECO:0000256" key="12">
    <source>
        <dbReference type="ARBA" id="ARBA00023303"/>
    </source>
</evidence>
<keyword evidence="12" id="KW-0407">Ion channel</keyword>
<accession>A0ABD0JLA7</accession>
<keyword evidence="6" id="KW-0175">Coiled coil</keyword>
<evidence type="ECO:0000256" key="3">
    <source>
        <dbReference type="ARBA" id="ARBA00022475"/>
    </source>
</evidence>
<reference evidence="17 18" key="1">
    <citation type="journal article" date="2023" name="Sci. Data">
        <title>Genome assembly of the Korean intertidal mud-creeper Batillaria attramentaria.</title>
        <authorList>
            <person name="Patra A.K."/>
            <person name="Ho P.T."/>
            <person name="Jun S."/>
            <person name="Lee S.J."/>
            <person name="Kim Y."/>
            <person name="Won Y.J."/>
        </authorList>
    </citation>
    <scope>NUCLEOTIDE SEQUENCE [LARGE SCALE GENOMIC DNA]</scope>
    <source>
        <strain evidence="17">Wonlab-2016</strain>
    </source>
</reference>
<gene>
    <name evidence="17" type="ORF">BaRGS_00033082</name>
</gene>
<comment type="caution">
    <text evidence="17">The sequence shown here is derived from an EMBL/GenBank/DDBJ whole genome shotgun (WGS) entry which is preliminary data.</text>
</comment>
<keyword evidence="18" id="KW-1185">Reference proteome</keyword>
<feature type="transmembrane region" description="Helical" evidence="13">
    <location>
        <begin position="432"/>
        <end position="450"/>
    </location>
</feature>
<evidence type="ECO:0000256" key="5">
    <source>
        <dbReference type="ARBA" id="ARBA00022989"/>
    </source>
</evidence>
<dbReference type="Gene3D" id="3.40.190.10">
    <property type="entry name" value="Periplasmic binding protein-like II"/>
    <property type="match status" value="1"/>
</dbReference>
<dbReference type="GO" id="GO:0034220">
    <property type="term" value="P:monoatomic ion transmembrane transport"/>
    <property type="evidence" value="ECO:0007669"/>
    <property type="project" value="UniProtKB-KW"/>
</dbReference>
<dbReference type="PANTHER" id="PTHR42643:SF24">
    <property type="entry name" value="IONOTROPIC RECEPTOR 60A"/>
    <property type="match status" value="1"/>
</dbReference>
<evidence type="ECO:0000256" key="9">
    <source>
        <dbReference type="ARBA" id="ARBA00023170"/>
    </source>
</evidence>
<evidence type="ECO:0000256" key="14">
    <source>
        <dbReference type="SAM" id="SignalP"/>
    </source>
</evidence>
<evidence type="ECO:0000256" key="4">
    <source>
        <dbReference type="ARBA" id="ARBA00022692"/>
    </source>
</evidence>
<feature type="domain" description="Ionotropic glutamate receptor L-glutamate and glycine-binding" evidence="16">
    <location>
        <begin position="68"/>
        <end position="128"/>
    </location>
</feature>
<keyword evidence="7" id="KW-0406">Ion transport</keyword>
<evidence type="ECO:0000256" key="13">
    <source>
        <dbReference type="SAM" id="Phobius"/>
    </source>
</evidence>
<comment type="subcellular location">
    <subcellularLocation>
        <location evidence="1">Cell membrane</location>
        <topology evidence="1">Multi-pass membrane protein</topology>
    </subcellularLocation>
</comment>
<evidence type="ECO:0000313" key="18">
    <source>
        <dbReference type="Proteomes" id="UP001519460"/>
    </source>
</evidence>
<name>A0ABD0JLA7_9CAEN</name>
<proteinExistence type="predicted"/>
<feature type="transmembrane region" description="Helical" evidence="13">
    <location>
        <begin position="180"/>
        <end position="201"/>
    </location>
</feature>
<dbReference type="Pfam" id="PF00060">
    <property type="entry name" value="Lig_chan"/>
    <property type="match status" value="1"/>
</dbReference>
<keyword evidence="11" id="KW-1071">Ligand-gated ion channel</keyword>
<keyword evidence="8 13" id="KW-0472">Membrane</keyword>
<feature type="domain" description="Ionotropic glutamate receptor C-terminal" evidence="15">
    <location>
        <begin position="58"/>
        <end position="411"/>
    </location>
</feature>
<dbReference type="PANTHER" id="PTHR42643">
    <property type="entry name" value="IONOTROPIC RECEPTOR 20A-RELATED"/>
    <property type="match status" value="1"/>
</dbReference>
<dbReference type="FunFam" id="3.40.190.10:FF:000078">
    <property type="entry name" value="glutamate receptor ionotropic, NMDA 3B"/>
    <property type="match status" value="1"/>
</dbReference>
<feature type="signal peptide" evidence="14">
    <location>
        <begin position="1"/>
        <end position="27"/>
    </location>
</feature>
<keyword evidence="3" id="KW-1003">Cell membrane</keyword>
<dbReference type="Proteomes" id="UP001519460">
    <property type="component" value="Unassembled WGS sequence"/>
</dbReference>
<dbReference type="GO" id="GO:0043226">
    <property type="term" value="C:organelle"/>
    <property type="evidence" value="ECO:0007669"/>
    <property type="project" value="UniProtKB-ARBA"/>
</dbReference>
<dbReference type="InterPro" id="IPR052192">
    <property type="entry name" value="Insect_Ionotropic_Sensory_Rcpt"/>
</dbReference>
<keyword evidence="9" id="KW-0675">Receptor</keyword>
<evidence type="ECO:0000256" key="6">
    <source>
        <dbReference type="ARBA" id="ARBA00023054"/>
    </source>
</evidence>
<keyword evidence="14" id="KW-0732">Signal</keyword>
<dbReference type="SMART" id="SM00079">
    <property type="entry name" value="PBPe"/>
    <property type="match status" value="1"/>
</dbReference>
<dbReference type="InterPro" id="IPR019594">
    <property type="entry name" value="Glu/Gly-bd"/>
</dbReference>
<dbReference type="GO" id="GO:0005886">
    <property type="term" value="C:plasma membrane"/>
    <property type="evidence" value="ECO:0007669"/>
    <property type="project" value="UniProtKB-SubCell"/>
</dbReference>
<protein>
    <submittedName>
        <fullName evidence="17">Uncharacterized protein</fullName>
    </submittedName>
</protein>
<evidence type="ECO:0000313" key="17">
    <source>
        <dbReference type="EMBL" id="KAK7475656.1"/>
    </source>
</evidence>
<evidence type="ECO:0000256" key="2">
    <source>
        <dbReference type="ARBA" id="ARBA00022448"/>
    </source>
</evidence>
<dbReference type="EMBL" id="JACVVK020000398">
    <property type="protein sequence ID" value="KAK7475656.1"/>
    <property type="molecule type" value="Genomic_DNA"/>
</dbReference>
<evidence type="ECO:0000259" key="15">
    <source>
        <dbReference type="SMART" id="SM00079"/>
    </source>
</evidence>
<evidence type="ECO:0000256" key="11">
    <source>
        <dbReference type="ARBA" id="ARBA00023286"/>
    </source>
</evidence>
<organism evidence="17 18">
    <name type="scientific">Batillaria attramentaria</name>
    <dbReference type="NCBI Taxonomy" id="370345"/>
    <lineage>
        <taxon>Eukaryota</taxon>
        <taxon>Metazoa</taxon>
        <taxon>Spiralia</taxon>
        <taxon>Lophotrochozoa</taxon>
        <taxon>Mollusca</taxon>
        <taxon>Gastropoda</taxon>
        <taxon>Caenogastropoda</taxon>
        <taxon>Sorbeoconcha</taxon>
        <taxon>Cerithioidea</taxon>
        <taxon>Batillariidae</taxon>
        <taxon>Batillaria</taxon>
    </lineage>
</organism>
<evidence type="ECO:0000256" key="7">
    <source>
        <dbReference type="ARBA" id="ARBA00023065"/>
    </source>
</evidence>
<evidence type="ECO:0000256" key="8">
    <source>
        <dbReference type="ARBA" id="ARBA00023136"/>
    </source>
</evidence>
<sequence length="468" mass="52430">MKTNHSDLVREFLVFSCCFLATHCAASVSVCHSPNVQKDPVESQEETSDRSLGLNGVQLQVGVNTWYPYVIETGTKNGNVSYTGLCMDLLQYLAQSLNFSYELVLPSDGEWGEKRGGNWTGLVGLIQRREVDMVVAPVGLDVDRSAVVDWTVPFEYWYYIVVVKTAELDLWTVFLRPFHWQVYVCILGSFLCCTAIFSCLMETDRTVHGKFTPAVFGVAEFLLGVCLKQALPTAWTGGAARVLIAAWCLLGLILTSCYTCRLTSLLVALPSHVPFTSLAEMAERDDYRWGVIGGTSTVMQLRQSNDSVLKSVYRGMLTFAQDDPEVFSLDRDVHLSKILSSRYAFITEGFSEAMLAEKDRLTYFAVPEFGSKMYSIFTQKNSTLTWRLDKVLLRLQDAGMMHHLRKRWLPQQANHPASRSSRTTITLETMQGPFYIAVGGLVSAAIALLAEMTIGRRLACEKHTYKND</sequence>
<feature type="chain" id="PRO_5044752049" evidence="14">
    <location>
        <begin position="28"/>
        <end position="468"/>
    </location>
</feature>
<evidence type="ECO:0000256" key="1">
    <source>
        <dbReference type="ARBA" id="ARBA00004651"/>
    </source>
</evidence>
<dbReference type="GO" id="GO:0050906">
    <property type="term" value="P:detection of stimulus involved in sensory perception"/>
    <property type="evidence" value="ECO:0007669"/>
    <property type="project" value="UniProtKB-ARBA"/>
</dbReference>
<keyword evidence="10" id="KW-0325">Glycoprotein</keyword>
<dbReference type="InterPro" id="IPR001320">
    <property type="entry name" value="Iontro_rcpt_C"/>
</dbReference>
<keyword evidence="4 13" id="KW-0812">Transmembrane</keyword>
<dbReference type="AlphaFoldDB" id="A0ABD0JLA7"/>
<keyword evidence="2" id="KW-0813">Transport</keyword>
<dbReference type="Pfam" id="PF10613">
    <property type="entry name" value="Lig_chan-Glu_bd"/>
    <property type="match status" value="1"/>
</dbReference>
<dbReference type="SMART" id="SM00918">
    <property type="entry name" value="Lig_chan-Glu_bd"/>
    <property type="match status" value="1"/>
</dbReference>
<dbReference type="Gene3D" id="1.10.287.70">
    <property type="match status" value="1"/>
</dbReference>
<dbReference type="SUPFAM" id="SSF53850">
    <property type="entry name" value="Periplasmic binding protein-like II"/>
    <property type="match status" value="1"/>
</dbReference>
<evidence type="ECO:0000256" key="10">
    <source>
        <dbReference type="ARBA" id="ARBA00023180"/>
    </source>
</evidence>